<comment type="caution">
    <text evidence="1">The sequence shown here is derived from an EMBL/GenBank/DDBJ whole genome shotgun (WGS) entry which is preliminary data.</text>
</comment>
<evidence type="ECO:0000313" key="1">
    <source>
        <dbReference type="EMBL" id="CAF1428500.1"/>
    </source>
</evidence>
<protein>
    <submittedName>
        <fullName evidence="1">Uncharacterized protein</fullName>
    </submittedName>
</protein>
<accession>A0A8S2FCU4</accession>
<proteinExistence type="predicted"/>
<dbReference type="AlphaFoldDB" id="A0A8S2FCU4"/>
<name>A0A8S2FCU4_9BILA</name>
<organism evidence="1 3">
    <name type="scientific">Didymodactylos carnosus</name>
    <dbReference type="NCBI Taxonomy" id="1234261"/>
    <lineage>
        <taxon>Eukaryota</taxon>
        <taxon>Metazoa</taxon>
        <taxon>Spiralia</taxon>
        <taxon>Gnathifera</taxon>
        <taxon>Rotifera</taxon>
        <taxon>Eurotatoria</taxon>
        <taxon>Bdelloidea</taxon>
        <taxon>Philodinida</taxon>
        <taxon>Philodinidae</taxon>
        <taxon>Didymodactylos</taxon>
    </lineage>
</organism>
<sequence length="113" mass="12863">QQGVSVLFKLNTDHSTTCEPYAAIKPEDSCMEDEKEVLFSIGRVSRINSVDEMTGQSGMWCIELTSTEDDNTRSAELRNYLKQQLGETCDLLTLGDFPMKMGQYEKADIYYRC</sequence>
<dbReference type="Proteomes" id="UP000682733">
    <property type="component" value="Unassembled WGS sequence"/>
</dbReference>
<evidence type="ECO:0000313" key="2">
    <source>
        <dbReference type="EMBL" id="CAF4227031.1"/>
    </source>
</evidence>
<feature type="non-terminal residue" evidence="1">
    <location>
        <position position="1"/>
    </location>
</feature>
<evidence type="ECO:0000313" key="3">
    <source>
        <dbReference type="Proteomes" id="UP000677228"/>
    </source>
</evidence>
<gene>
    <name evidence="1" type="ORF">OVA965_LOCUS33946</name>
    <name evidence="2" type="ORF">TMI583_LOCUS34850</name>
</gene>
<dbReference type="Proteomes" id="UP000677228">
    <property type="component" value="Unassembled WGS sequence"/>
</dbReference>
<dbReference type="EMBL" id="CAJNOK010027969">
    <property type="protein sequence ID" value="CAF1428500.1"/>
    <property type="molecule type" value="Genomic_DNA"/>
</dbReference>
<reference evidence="1" key="1">
    <citation type="submission" date="2021-02" db="EMBL/GenBank/DDBJ databases">
        <authorList>
            <person name="Nowell W R."/>
        </authorList>
    </citation>
    <scope>NUCLEOTIDE SEQUENCE</scope>
</reference>
<dbReference type="EMBL" id="CAJOBA010049743">
    <property type="protein sequence ID" value="CAF4227031.1"/>
    <property type="molecule type" value="Genomic_DNA"/>
</dbReference>